<evidence type="ECO:0000256" key="1">
    <source>
        <dbReference type="SAM" id="MobiDB-lite"/>
    </source>
</evidence>
<keyword evidence="3" id="KW-1185">Reference proteome</keyword>
<comment type="caution">
    <text evidence="2">The sequence shown here is derived from an EMBL/GenBank/DDBJ whole genome shotgun (WGS) entry which is preliminary data.</text>
</comment>
<proteinExistence type="predicted"/>
<evidence type="ECO:0000313" key="2">
    <source>
        <dbReference type="EMBL" id="MBB5984280.1"/>
    </source>
</evidence>
<sequence>MKRTSSRWPSMASSRKVAMMERNWPTTGVALPDSGSTMVEKPRPMALAIDSPAMKAAE</sequence>
<evidence type="ECO:0000313" key="3">
    <source>
        <dbReference type="Proteomes" id="UP001138540"/>
    </source>
</evidence>
<organism evidence="2 3">
    <name type="scientific">Sphingobium lignivorans</name>
    <dbReference type="NCBI Taxonomy" id="2735886"/>
    <lineage>
        <taxon>Bacteria</taxon>
        <taxon>Pseudomonadati</taxon>
        <taxon>Pseudomonadota</taxon>
        <taxon>Alphaproteobacteria</taxon>
        <taxon>Sphingomonadales</taxon>
        <taxon>Sphingomonadaceae</taxon>
        <taxon>Sphingobium</taxon>
    </lineage>
</organism>
<dbReference type="Proteomes" id="UP001138540">
    <property type="component" value="Unassembled WGS sequence"/>
</dbReference>
<dbReference type="EMBL" id="JACHKA010000001">
    <property type="protein sequence ID" value="MBB5984280.1"/>
    <property type="molecule type" value="Genomic_DNA"/>
</dbReference>
<accession>A0ABR6NAH6</accession>
<gene>
    <name evidence="2" type="ORF">HNP60_000254</name>
</gene>
<protein>
    <submittedName>
        <fullName evidence="2">Uncharacterized protein</fullName>
    </submittedName>
</protein>
<reference evidence="2 3" key="1">
    <citation type="submission" date="2020-08" db="EMBL/GenBank/DDBJ databases">
        <title>Exploring microbial biodiversity for novel pathways involved in the catabolism of aromatic compounds derived from lignin.</title>
        <authorList>
            <person name="Elkins J."/>
        </authorList>
    </citation>
    <scope>NUCLEOTIDE SEQUENCE [LARGE SCALE GENOMIC DNA]</scope>
    <source>
        <strain evidence="2 3">B1D3A</strain>
    </source>
</reference>
<feature type="region of interest" description="Disordered" evidence="1">
    <location>
        <begin position="20"/>
        <end position="39"/>
    </location>
</feature>
<name>A0ABR6NAH6_9SPHN</name>